<evidence type="ECO:0000313" key="3">
    <source>
        <dbReference type="Proteomes" id="UP000436006"/>
    </source>
</evidence>
<proteinExistence type="predicted"/>
<reference evidence="2 3" key="1">
    <citation type="submission" date="2019-12" db="EMBL/GenBank/DDBJ databases">
        <title>Spirosoma sp. HMF4905 genome sequencing and assembly.</title>
        <authorList>
            <person name="Kang H."/>
            <person name="Cha I."/>
            <person name="Kim H."/>
            <person name="Joh K."/>
        </authorList>
    </citation>
    <scope>NUCLEOTIDE SEQUENCE [LARGE SCALE GENOMIC DNA]</scope>
    <source>
        <strain evidence="2 3">HMF4905</strain>
    </source>
</reference>
<dbReference type="Proteomes" id="UP000436006">
    <property type="component" value="Unassembled WGS sequence"/>
</dbReference>
<dbReference type="PROSITE" id="PS52015">
    <property type="entry name" value="TONB_CTD"/>
    <property type="match status" value="1"/>
</dbReference>
<name>A0A7K1SQN4_9BACT</name>
<dbReference type="Pfam" id="PF03544">
    <property type="entry name" value="TonB_C"/>
    <property type="match status" value="1"/>
</dbReference>
<evidence type="ECO:0000259" key="1">
    <source>
        <dbReference type="PROSITE" id="PS52015"/>
    </source>
</evidence>
<accession>A0A7K1SQN4</accession>
<evidence type="ECO:0000313" key="2">
    <source>
        <dbReference type="EMBL" id="MVM36099.1"/>
    </source>
</evidence>
<gene>
    <name evidence="2" type="ORF">GO755_39160</name>
</gene>
<comment type="caution">
    <text evidence="2">The sequence shown here is derived from an EMBL/GenBank/DDBJ whole genome shotgun (WGS) entry which is preliminary data.</text>
</comment>
<dbReference type="AlphaFoldDB" id="A0A7K1SQN4"/>
<dbReference type="InterPro" id="IPR037682">
    <property type="entry name" value="TonB_C"/>
</dbReference>
<dbReference type="Gene3D" id="3.30.1150.10">
    <property type="match status" value="1"/>
</dbReference>
<protein>
    <recommendedName>
        <fullName evidence="1">TonB C-terminal domain-containing protein</fullName>
    </recommendedName>
</protein>
<dbReference type="GO" id="GO:0055085">
    <property type="term" value="P:transmembrane transport"/>
    <property type="evidence" value="ECO:0007669"/>
    <property type="project" value="InterPro"/>
</dbReference>
<sequence length="195" mass="22442">MSPHRVGTVPRWPFVSRVIAERPSSQKAGKTDFCNSHGDYITKTLKPMKTFCIYLLLSFISLSQVVGQKKNYSLQEDSTFTREIARFIRYPDNARQQQLVAKVYTSFVISDQGKIEQIKILNFSDVIPAFQQAVMDALAELPNRKIIYQGTYLLPISFQLEGENQIKKPTDEDKNLIEKLNKHTLLKEVYVTAYM</sequence>
<feature type="domain" description="TonB C-terminal" evidence="1">
    <location>
        <begin position="75"/>
        <end position="167"/>
    </location>
</feature>
<dbReference type="SUPFAM" id="SSF74653">
    <property type="entry name" value="TolA/TonB C-terminal domain"/>
    <property type="match status" value="1"/>
</dbReference>
<keyword evidence="3" id="KW-1185">Reference proteome</keyword>
<organism evidence="2 3">
    <name type="scientific">Spirosoma arboris</name>
    <dbReference type="NCBI Taxonomy" id="2682092"/>
    <lineage>
        <taxon>Bacteria</taxon>
        <taxon>Pseudomonadati</taxon>
        <taxon>Bacteroidota</taxon>
        <taxon>Cytophagia</taxon>
        <taxon>Cytophagales</taxon>
        <taxon>Cytophagaceae</taxon>
        <taxon>Spirosoma</taxon>
    </lineage>
</organism>
<dbReference type="EMBL" id="WPIN01000031">
    <property type="protein sequence ID" value="MVM36099.1"/>
    <property type="molecule type" value="Genomic_DNA"/>
</dbReference>